<keyword evidence="1" id="KW-0472">Membrane</keyword>
<feature type="transmembrane region" description="Helical" evidence="1">
    <location>
        <begin position="116"/>
        <end position="136"/>
    </location>
</feature>
<dbReference type="Proteomes" id="UP000176998">
    <property type="component" value="Unassembled WGS sequence"/>
</dbReference>
<protein>
    <submittedName>
        <fullName evidence="2">Uncharacterized protein</fullName>
    </submittedName>
</protein>
<proteinExistence type="predicted"/>
<dbReference type="RefSeq" id="XP_022474301.1">
    <property type="nucleotide sequence ID" value="XM_022619222.1"/>
</dbReference>
<organism evidence="2 3">
    <name type="scientific">Colletotrichum orchidophilum</name>
    <dbReference type="NCBI Taxonomy" id="1209926"/>
    <lineage>
        <taxon>Eukaryota</taxon>
        <taxon>Fungi</taxon>
        <taxon>Dikarya</taxon>
        <taxon>Ascomycota</taxon>
        <taxon>Pezizomycotina</taxon>
        <taxon>Sordariomycetes</taxon>
        <taxon>Hypocreomycetidae</taxon>
        <taxon>Glomerellales</taxon>
        <taxon>Glomerellaceae</taxon>
        <taxon>Colletotrichum</taxon>
    </lineage>
</organism>
<feature type="transmembrane region" description="Helical" evidence="1">
    <location>
        <begin position="83"/>
        <end position="100"/>
    </location>
</feature>
<evidence type="ECO:0000313" key="2">
    <source>
        <dbReference type="EMBL" id="OHE97145.1"/>
    </source>
</evidence>
<dbReference type="AlphaFoldDB" id="A0A1G4B7A0"/>
<feature type="transmembrane region" description="Helical" evidence="1">
    <location>
        <begin position="51"/>
        <end position="71"/>
    </location>
</feature>
<sequence length="369" mass="40473">MFETSKSQFFYLSALGVWGLWGYAFFNGMFARLETVTSTLRFPDDRPLRSSYTGLAALDGQLTLLSAFYDVLTNSRTSGPRLLFFDINYAVACANLWVLIESRRRGVRSWVLKYPAWALVLCNANGAAIVLPLYLYAVCSSKARIRDASIPWHEAAALSLTTLVILLQPLLAFAPTWIGKGGTSLHHGCIALFQVAPIAVLGLHLGLAAILPRKYTGISQSSFKESKKWIVASLILAGVVASAVHFYTVAGVLRTRDGDASLLRLFLPARGFEDPYESLLKEGAQSVEYEALLENLHLFSQWDWIVVCLTTIVFAHLLLSRKDGLEKKNTKGTSSPHELQELVYLTAATAILGPGAAGSFALAIREARI</sequence>
<feature type="transmembrane region" description="Helical" evidence="1">
    <location>
        <begin position="157"/>
        <end position="178"/>
    </location>
</feature>
<dbReference type="OrthoDB" id="72269at2759"/>
<comment type="caution">
    <text evidence="2">The sequence shown here is derived from an EMBL/GenBank/DDBJ whole genome shotgun (WGS) entry which is preliminary data.</text>
</comment>
<keyword evidence="3" id="KW-1185">Reference proteome</keyword>
<accession>A0A1G4B7A0</accession>
<evidence type="ECO:0000256" key="1">
    <source>
        <dbReference type="SAM" id="Phobius"/>
    </source>
</evidence>
<evidence type="ECO:0000313" key="3">
    <source>
        <dbReference type="Proteomes" id="UP000176998"/>
    </source>
</evidence>
<name>A0A1G4B7A0_9PEZI</name>
<keyword evidence="1" id="KW-0812">Transmembrane</keyword>
<gene>
    <name evidence="2" type="ORF">CORC01_07586</name>
</gene>
<feature type="transmembrane region" description="Helical" evidence="1">
    <location>
        <begin position="342"/>
        <end position="364"/>
    </location>
</feature>
<reference evidence="2 3" key="1">
    <citation type="submission" date="2016-09" db="EMBL/GenBank/DDBJ databases">
        <authorList>
            <person name="Capua I."/>
            <person name="De Benedictis P."/>
            <person name="Joannis T."/>
            <person name="Lombin L.H."/>
            <person name="Cattoli G."/>
        </authorList>
    </citation>
    <scope>NUCLEOTIDE SEQUENCE [LARGE SCALE GENOMIC DNA]</scope>
    <source>
        <strain evidence="2 3">IMI 309357</strain>
    </source>
</reference>
<feature type="transmembrane region" description="Helical" evidence="1">
    <location>
        <begin position="190"/>
        <end position="211"/>
    </location>
</feature>
<feature type="transmembrane region" description="Helical" evidence="1">
    <location>
        <begin position="231"/>
        <end position="253"/>
    </location>
</feature>
<dbReference type="GeneID" id="34560732"/>
<feature type="transmembrane region" description="Helical" evidence="1">
    <location>
        <begin position="302"/>
        <end position="321"/>
    </location>
</feature>
<dbReference type="STRING" id="1209926.A0A1G4B7A0"/>
<feature type="transmembrane region" description="Helical" evidence="1">
    <location>
        <begin position="9"/>
        <end position="31"/>
    </location>
</feature>
<keyword evidence="1" id="KW-1133">Transmembrane helix</keyword>
<dbReference type="EMBL" id="MJBS01000061">
    <property type="protein sequence ID" value="OHE97145.1"/>
    <property type="molecule type" value="Genomic_DNA"/>
</dbReference>